<organism evidence="1 2">
    <name type="scientific">Racocetra persica</name>
    <dbReference type="NCBI Taxonomy" id="160502"/>
    <lineage>
        <taxon>Eukaryota</taxon>
        <taxon>Fungi</taxon>
        <taxon>Fungi incertae sedis</taxon>
        <taxon>Mucoromycota</taxon>
        <taxon>Glomeromycotina</taxon>
        <taxon>Glomeromycetes</taxon>
        <taxon>Diversisporales</taxon>
        <taxon>Gigasporaceae</taxon>
        <taxon>Racocetra</taxon>
    </lineage>
</organism>
<protein>
    <submittedName>
        <fullName evidence="1">14175_t:CDS:1</fullName>
    </submittedName>
</protein>
<accession>A0ACA9PIE7</accession>
<name>A0ACA9PIE7_9GLOM</name>
<proteinExistence type="predicted"/>
<dbReference type="Proteomes" id="UP000789920">
    <property type="component" value="Unassembled WGS sequence"/>
</dbReference>
<feature type="non-terminal residue" evidence="1">
    <location>
        <position position="71"/>
    </location>
</feature>
<gene>
    <name evidence="1" type="ORF">RPERSI_LOCUS10540</name>
</gene>
<keyword evidence="2" id="KW-1185">Reference proteome</keyword>
<reference evidence="1" key="1">
    <citation type="submission" date="2021-06" db="EMBL/GenBank/DDBJ databases">
        <authorList>
            <person name="Kallberg Y."/>
            <person name="Tangrot J."/>
            <person name="Rosling A."/>
        </authorList>
    </citation>
    <scope>NUCLEOTIDE SEQUENCE</scope>
    <source>
        <strain evidence="1">MA461A</strain>
    </source>
</reference>
<dbReference type="EMBL" id="CAJVQC010020959">
    <property type="protein sequence ID" value="CAG8711036.1"/>
    <property type="molecule type" value="Genomic_DNA"/>
</dbReference>
<evidence type="ECO:0000313" key="1">
    <source>
        <dbReference type="EMBL" id="CAG8711036.1"/>
    </source>
</evidence>
<evidence type="ECO:0000313" key="2">
    <source>
        <dbReference type="Proteomes" id="UP000789920"/>
    </source>
</evidence>
<comment type="caution">
    <text evidence="1">The sequence shown here is derived from an EMBL/GenBank/DDBJ whole genome shotgun (WGS) entry which is preliminary data.</text>
</comment>
<sequence>MTISYKKETPLEKHLHEFRDYPFKIQVERLNTNNTRVYFLDKKTEEKISIPKDITCFNLTSSQYENSLNIN</sequence>